<organism evidence="1">
    <name type="scientific">Sphingobacterium sp. (strain 21)</name>
    <dbReference type="NCBI Taxonomy" id="743722"/>
    <lineage>
        <taxon>Bacteria</taxon>
        <taxon>Pseudomonadati</taxon>
        <taxon>Bacteroidota</taxon>
        <taxon>Sphingobacteriia</taxon>
        <taxon>Sphingobacteriales</taxon>
        <taxon>Sphingobacteriaceae</taxon>
        <taxon>Sphingobacterium</taxon>
    </lineage>
</organism>
<proteinExistence type="predicted"/>
<dbReference type="EMBL" id="CP002584">
    <property type="protein sequence ID" value="ADZ76693.1"/>
    <property type="molecule type" value="Genomic_DNA"/>
</dbReference>
<protein>
    <submittedName>
        <fullName evidence="1">Uncharacterized protein</fullName>
    </submittedName>
</protein>
<gene>
    <name evidence="1" type="ordered locus">Sph21_0103</name>
</gene>
<dbReference type="PATRIC" id="fig|743722.3.peg.110"/>
<name>F4CEJ8_SPHS2</name>
<dbReference type="AlphaFoldDB" id="F4CEJ8"/>
<dbReference type="KEGG" id="shg:Sph21_0103"/>
<accession>F4CEJ8</accession>
<evidence type="ECO:0000313" key="1">
    <source>
        <dbReference type="EMBL" id="ADZ76693.1"/>
    </source>
</evidence>
<dbReference type="OrthoDB" id="826738at2"/>
<dbReference type="HOGENOM" id="CLU_2083353_0_0_10"/>
<reference evidence="1" key="1">
    <citation type="submission" date="2011-03" db="EMBL/GenBank/DDBJ databases">
        <title>Complete sequence of Sphingobacterium sp. 21.</title>
        <authorList>
            <consortium name="US DOE Joint Genome Institute"/>
            <person name="Lucas S."/>
            <person name="Copeland A."/>
            <person name="Lapidus A."/>
            <person name="Cheng J.-F."/>
            <person name="Goodwin L."/>
            <person name="Pitluck S."/>
            <person name="Davenport K."/>
            <person name="Detter J.C."/>
            <person name="Han C."/>
            <person name="Tapia R."/>
            <person name="Land M."/>
            <person name="Hauser L."/>
            <person name="Kyrpides N."/>
            <person name="Ivanova N."/>
            <person name="Ovchinnikova G."/>
            <person name="Pagani I."/>
            <person name="Siebers A.K."/>
            <person name="Allgaier M."/>
            <person name="Thelen M.P."/>
            <person name="Hugenholtz P."/>
            <person name="Woyke T."/>
        </authorList>
    </citation>
    <scope>NUCLEOTIDE SEQUENCE</scope>
    <source>
        <strain evidence="1">21</strain>
    </source>
</reference>
<sequence>MEEKRFKSKQRPSRYFSVRQKHEIIKAYQEGSKSKQQIWQEFTGEPVEKGQILKFMRQLGYISEESTKKPLTFYMKNKKTKKFLLSRHHRIPMKEMRLPSSGVNWRSHELEKSSILL</sequence>